<feature type="compositionally biased region" description="Polar residues" evidence="1">
    <location>
        <begin position="68"/>
        <end position="84"/>
    </location>
</feature>
<dbReference type="EMBL" id="QSBY01000006">
    <property type="protein sequence ID" value="RHW72012.1"/>
    <property type="molecule type" value="Genomic_DNA"/>
</dbReference>
<keyword evidence="2" id="KW-0472">Membrane</keyword>
<feature type="compositionally biased region" description="Polar residues" evidence="1">
    <location>
        <begin position="104"/>
        <end position="115"/>
    </location>
</feature>
<dbReference type="PANTHER" id="PTHR23092:SF47">
    <property type="entry name" value="POLYMERASE SIGMA, PUTATIVE-RELATED"/>
    <property type="match status" value="1"/>
</dbReference>
<dbReference type="Proteomes" id="UP000266743">
    <property type="component" value="Chromosome 6"/>
</dbReference>
<dbReference type="AlphaFoldDB" id="A0A3L6L5Y0"/>
<protein>
    <submittedName>
        <fullName evidence="3">Uncharacterized protein</fullName>
    </submittedName>
</protein>
<feature type="transmembrane region" description="Helical" evidence="2">
    <location>
        <begin position="15"/>
        <end position="39"/>
    </location>
</feature>
<sequence length="511" mass="56886">MVNSVFFSFSQHKHVQLVISLNACLFFSAFYICISLALFGNIHRILEAHGVALVRMFGPVDDAERVANSGSQQHGRQASISSPVPSGYAQPSDRREQFTPVSFGGSQANIGSLGTPNMFRKMRRPSSSTSSRRSTLRSTPACTVSHEQAIDTTNVVLVATRPLLKTLARTCRPHPPWCIGMSVPDTVTEEVRLFSSFLRPTALELYCYEAVVTSVTAMLRELWPTAELHPMSTTAAGLPPLKDMTLHFYAKNTVVTPDAKQYTQMHLQSITNNAGFQLEFCYDYRNVMCLLLTDSRSGLRMNVRYGAEACRVEVASRLFASAVASNEACRQTFLLLDALLRQNKILDDTGTNPEALNSEAVATMLVAIFNSYDANDTPDTGRLLMDFFLTYGFCANFDMFSHSVTARGLREPTSKVHPNAQISVLDPSNEGHNLTYRSEKAAHLQAVFNYCYTAISQFAQVEERQLRAQSVLSTIIGGESYWSRVLQLYHEGISPYFEVVNEKKIFLIRAL</sequence>
<dbReference type="PANTHER" id="PTHR23092">
    <property type="entry name" value="POLY(A) RNA POLYMERASE"/>
    <property type="match status" value="1"/>
</dbReference>
<evidence type="ECO:0000256" key="1">
    <source>
        <dbReference type="SAM" id="MobiDB-lite"/>
    </source>
</evidence>
<dbReference type="GO" id="GO:0003729">
    <property type="term" value="F:mRNA binding"/>
    <property type="evidence" value="ECO:0007669"/>
    <property type="project" value="TreeGrafter"/>
</dbReference>
<dbReference type="GO" id="GO:0031499">
    <property type="term" value="C:TRAMP complex"/>
    <property type="evidence" value="ECO:0007669"/>
    <property type="project" value="TreeGrafter"/>
</dbReference>
<dbReference type="Gene3D" id="1.10.1410.10">
    <property type="match status" value="1"/>
</dbReference>
<dbReference type="GO" id="GO:1990817">
    <property type="term" value="F:poly(A) RNA polymerase activity"/>
    <property type="evidence" value="ECO:0007669"/>
    <property type="project" value="InterPro"/>
</dbReference>
<evidence type="ECO:0000313" key="3">
    <source>
        <dbReference type="EMBL" id="RHW72012.1"/>
    </source>
</evidence>
<gene>
    <name evidence="3" type="ORF">DPX39_060042300</name>
</gene>
<dbReference type="SUPFAM" id="SSF81631">
    <property type="entry name" value="PAP/OAS1 substrate-binding domain"/>
    <property type="match status" value="1"/>
</dbReference>
<dbReference type="InterPro" id="IPR045862">
    <property type="entry name" value="Trf4-like"/>
</dbReference>
<keyword evidence="2" id="KW-0812">Transmembrane</keyword>
<evidence type="ECO:0000256" key="2">
    <source>
        <dbReference type="SAM" id="Phobius"/>
    </source>
</evidence>
<organism evidence="3">
    <name type="scientific">Trypanosoma brucei equiperdum</name>
    <dbReference type="NCBI Taxonomy" id="630700"/>
    <lineage>
        <taxon>Eukaryota</taxon>
        <taxon>Discoba</taxon>
        <taxon>Euglenozoa</taxon>
        <taxon>Kinetoplastea</taxon>
        <taxon>Metakinetoplastina</taxon>
        <taxon>Trypanosomatida</taxon>
        <taxon>Trypanosomatidae</taxon>
        <taxon>Trypanosoma</taxon>
    </lineage>
</organism>
<name>A0A3L6L5Y0_9TRYP</name>
<proteinExistence type="predicted"/>
<dbReference type="GO" id="GO:0031123">
    <property type="term" value="P:RNA 3'-end processing"/>
    <property type="evidence" value="ECO:0007669"/>
    <property type="project" value="TreeGrafter"/>
</dbReference>
<comment type="caution">
    <text evidence="3">The sequence shown here is derived from an EMBL/GenBank/DDBJ whole genome shotgun (WGS) entry which is preliminary data.</text>
</comment>
<keyword evidence="2" id="KW-1133">Transmembrane helix</keyword>
<dbReference type="GO" id="GO:0005730">
    <property type="term" value="C:nucleolus"/>
    <property type="evidence" value="ECO:0007669"/>
    <property type="project" value="TreeGrafter"/>
</dbReference>
<feature type="compositionally biased region" description="Low complexity" evidence="1">
    <location>
        <begin position="125"/>
        <end position="140"/>
    </location>
</feature>
<feature type="region of interest" description="Disordered" evidence="1">
    <location>
        <begin position="66"/>
        <end position="142"/>
    </location>
</feature>
<accession>A0A3L6L5Y0</accession>
<reference evidence="3" key="1">
    <citation type="submission" date="2018-09" db="EMBL/GenBank/DDBJ databases">
        <title>whole genome sequence of T. equiperdum IVM-t1 strain.</title>
        <authorList>
            <person name="Suganuma K."/>
        </authorList>
    </citation>
    <scope>NUCLEOTIDE SEQUENCE [LARGE SCALE GENOMIC DNA]</scope>
    <source>
        <strain evidence="3">IVM-t1</strain>
    </source>
</reference>
<dbReference type="GO" id="GO:0043634">
    <property type="term" value="P:polyadenylation-dependent ncRNA catabolic process"/>
    <property type="evidence" value="ECO:0007669"/>
    <property type="project" value="TreeGrafter"/>
</dbReference>